<comment type="caution">
    <text evidence="1">The sequence shown here is derived from an EMBL/GenBank/DDBJ whole genome shotgun (WGS) entry which is preliminary data.</text>
</comment>
<dbReference type="EMBL" id="JALLPJ020001343">
    <property type="protein sequence ID" value="KAL3768619.1"/>
    <property type="molecule type" value="Genomic_DNA"/>
</dbReference>
<reference evidence="1 2" key="1">
    <citation type="submission" date="2024-10" db="EMBL/GenBank/DDBJ databases">
        <title>Updated reference genomes for cyclostephanoid diatoms.</title>
        <authorList>
            <person name="Roberts W.R."/>
            <person name="Alverson A.J."/>
        </authorList>
    </citation>
    <scope>NUCLEOTIDE SEQUENCE [LARGE SCALE GENOMIC DNA]</scope>
    <source>
        <strain evidence="1 2">AJA010-31</strain>
    </source>
</reference>
<protein>
    <submittedName>
        <fullName evidence="1">Uncharacterized protein</fullName>
    </submittedName>
</protein>
<evidence type="ECO:0000313" key="1">
    <source>
        <dbReference type="EMBL" id="KAL3768619.1"/>
    </source>
</evidence>
<dbReference type="AlphaFoldDB" id="A0ABD3MXG5"/>
<dbReference type="Proteomes" id="UP001530400">
    <property type="component" value="Unassembled WGS sequence"/>
</dbReference>
<proteinExistence type="predicted"/>
<accession>A0ABD3MXG5</accession>
<gene>
    <name evidence="1" type="ORF">ACHAWO_009638</name>
</gene>
<evidence type="ECO:0000313" key="2">
    <source>
        <dbReference type="Proteomes" id="UP001530400"/>
    </source>
</evidence>
<organism evidence="1 2">
    <name type="scientific">Cyclotella atomus</name>
    <dbReference type="NCBI Taxonomy" id="382360"/>
    <lineage>
        <taxon>Eukaryota</taxon>
        <taxon>Sar</taxon>
        <taxon>Stramenopiles</taxon>
        <taxon>Ochrophyta</taxon>
        <taxon>Bacillariophyta</taxon>
        <taxon>Coscinodiscophyceae</taxon>
        <taxon>Thalassiosirophycidae</taxon>
        <taxon>Stephanodiscales</taxon>
        <taxon>Stephanodiscaceae</taxon>
        <taxon>Cyclotella</taxon>
    </lineage>
</organism>
<keyword evidence="2" id="KW-1185">Reference proteome</keyword>
<sequence>MIHRQVNLEVPPLINLLIHSIHGGRCSNSLFLPQRHHDLSMQQLVGIIISTLLNDRFRCVSLLYETVLLPPSSDRGDDSHRIPSIDAWHGGTGMERMMRELIRCEIGDVDASNPVEIR</sequence>
<name>A0ABD3MXG5_9STRA</name>